<dbReference type="PANTHER" id="PTHR11102">
    <property type="entry name" value="SEL-1-LIKE PROTEIN"/>
    <property type="match status" value="1"/>
</dbReference>
<dbReference type="Pfam" id="PF08238">
    <property type="entry name" value="Sel1"/>
    <property type="match status" value="7"/>
</dbReference>
<keyword evidence="3" id="KW-0732">Signal</keyword>
<comment type="caution">
    <text evidence="4">The sequence shown here is derived from an EMBL/GenBank/DDBJ whole genome shotgun (WGS) entry which is preliminary data.</text>
</comment>
<dbReference type="Gene3D" id="1.25.40.10">
    <property type="entry name" value="Tetratricopeptide repeat domain"/>
    <property type="match status" value="3"/>
</dbReference>
<evidence type="ECO:0000256" key="3">
    <source>
        <dbReference type="SAM" id="SignalP"/>
    </source>
</evidence>
<accession>A0A9P8Q6Z4</accession>
<organism evidence="4 5">
    <name type="scientific">Wickerhamomyces pijperi</name>
    <name type="common">Yeast</name>
    <name type="synonym">Pichia pijperi</name>
    <dbReference type="NCBI Taxonomy" id="599730"/>
    <lineage>
        <taxon>Eukaryota</taxon>
        <taxon>Fungi</taxon>
        <taxon>Dikarya</taxon>
        <taxon>Ascomycota</taxon>
        <taxon>Saccharomycotina</taxon>
        <taxon>Saccharomycetes</taxon>
        <taxon>Phaffomycetales</taxon>
        <taxon>Wickerhamomycetaceae</taxon>
        <taxon>Wickerhamomyces</taxon>
    </lineage>
</organism>
<protein>
    <recommendedName>
        <fullName evidence="6">ERAD-associated E3 ubiquitin-protein ligase component HRD3</fullName>
    </recommendedName>
</protein>
<dbReference type="InterPro" id="IPR050767">
    <property type="entry name" value="Sel1_AlgK"/>
</dbReference>
<dbReference type="OrthoDB" id="27934at2759"/>
<reference evidence="4" key="2">
    <citation type="submission" date="2021-01" db="EMBL/GenBank/DDBJ databases">
        <authorList>
            <person name="Schikora-Tamarit M.A."/>
        </authorList>
    </citation>
    <scope>NUCLEOTIDE SEQUENCE</scope>
    <source>
        <strain evidence="4">CBS2887</strain>
    </source>
</reference>
<keyword evidence="2" id="KW-1133">Transmembrane helix</keyword>
<keyword evidence="2" id="KW-0812">Transmembrane</keyword>
<evidence type="ECO:0008006" key="6">
    <source>
        <dbReference type="Google" id="ProtNLM"/>
    </source>
</evidence>
<dbReference type="SMART" id="SM00671">
    <property type="entry name" value="SEL1"/>
    <property type="match status" value="6"/>
</dbReference>
<keyword evidence="5" id="KW-1185">Reference proteome</keyword>
<name>A0A9P8Q6Z4_WICPI</name>
<evidence type="ECO:0000256" key="1">
    <source>
        <dbReference type="ARBA" id="ARBA00038101"/>
    </source>
</evidence>
<feature type="signal peptide" evidence="3">
    <location>
        <begin position="1"/>
        <end position="33"/>
    </location>
</feature>
<gene>
    <name evidence="4" type="ORF">WICPIJ_003519</name>
</gene>
<evidence type="ECO:0000256" key="2">
    <source>
        <dbReference type="SAM" id="Phobius"/>
    </source>
</evidence>
<dbReference type="EMBL" id="JAEUBG010001951">
    <property type="protein sequence ID" value="KAH3685502.1"/>
    <property type="molecule type" value="Genomic_DNA"/>
</dbReference>
<evidence type="ECO:0000313" key="5">
    <source>
        <dbReference type="Proteomes" id="UP000774326"/>
    </source>
</evidence>
<dbReference type="InterPro" id="IPR006597">
    <property type="entry name" value="Sel1-like"/>
</dbReference>
<proteinExistence type="inferred from homology"/>
<dbReference type="AlphaFoldDB" id="A0A9P8Q6Z4"/>
<evidence type="ECO:0000313" key="4">
    <source>
        <dbReference type="EMBL" id="KAH3685502.1"/>
    </source>
</evidence>
<reference evidence="4" key="1">
    <citation type="journal article" date="2021" name="Open Biol.">
        <title>Shared evolutionary footprints suggest mitochondrial oxidative damage underlies multiple complex I losses in fungi.</title>
        <authorList>
            <person name="Schikora-Tamarit M.A."/>
            <person name="Marcet-Houben M."/>
            <person name="Nosek J."/>
            <person name="Gabaldon T."/>
        </authorList>
    </citation>
    <scope>NUCLEOTIDE SEQUENCE</scope>
    <source>
        <strain evidence="4">CBS2887</strain>
    </source>
</reference>
<sequence length="887" mass="100114">MPRINRYNLPLKLQSLVLLLVSIVTLLAPQIAASDFPNNEETQHTFNAFNDSGSDPEINLDQLKQDLLKVSPEQMQYVGNITADKLYPIDASSLDMYYQAALKSLQYGSSISDSTHSTAASSISEDSQVTIYIPMDYGDMENELQYNESWSQLPKYVTAAYEIIQYTSQLNHADSHYTLAQFHMFGNYSIPSNLTLSLHHYNQFIELTPVANATAYFHLGLLYSTGGNGVFPVDQSKASLYYQMAFQSAKPTTSNELNIDIQIAMVLAYRHLQGIATNVDFSKSLYYYQYAANKLHLYHDFASGNVPIGGIDLDSYSLRIADFQGGVYGKGAGETSSSLHRSASRYDGLLMSSQNSLQIINDESNGETDDTLFNELYVNVLIYYEGSYLKDRDFKKAYRYAKHAMDSGLPQLKYLGDLDRRFISKCIYVLGRMYLRGEDVVEDHKEARRLFELSLEIFPFGDTFNDLGLLFEYTNDPILHNVTLATELYMNASRHQAHNGDYNYGRRLLESTSPRLKHQGVGLISNATAHLSLEAVYLHSKLLTTNPELAKGQDVTQLQLRDLIYYVESFDPVISPYLKFGFFELLKGNYQTAVTAYSIAAEQGYETAQSSLGYLLYQLPTIGDPEPPKVPESRQLAAITALSRSSAHHNLDSLIYLGDIYTLRQEHSKAFNCYQEASSLGSTQGFFNLGWIYENGVGEKIVRDFHLAKRYYDSALTQGRAFRKRHTHGASGNGGAGSSGMGAYLPVQLALLRLRAKRFWGNLMGIPNYGLSGADDLEDDTKETKLRSWGDWAKLYRRIRNGEEENNNQVVQGNEEGSLLNDFLEQLDLSQEDLVLIMFLVLAFIMFLVVNWNQQRMFRQRGGAQNQNGNIDANRPRFEFNFQVVAI</sequence>
<dbReference type="PANTHER" id="PTHR11102:SF160">
    <property type="entry name" value="ERAD-ASSOCIATED E3 UBIQUITIN-PROTEIN LIGASE COMPONENT HRD3"/>
    <property type="match status" value="1"/>
</dbReference>
<dbReference type="InterPro" id="IPR011990">
    <property type="entry name" value="TPR-like_helical_dom_sf"/>
</dbReference>
<feature type="transmembrane region" description="Helical" evidence="2">
    <location>
        <begin position="834"/>
        <end position="852"/>
    </location>
</feature>
<feature type="chain" id="PRO_5040473399" description="ERAD-associated E3 ubiquitin-protein ligase component HRD3" evidence="3">
    <location>
        <begin position="34"/>
        <end position="887"/>
    </location>
</feature>
<comment type="similarity">
    <text evidence="1">Belongs to the sel-1 family.</text>
</comment>
<keyword evidence="2" id="KW-0472">Membrane</keyword>
<dbReference type="SUPFAM" id="SSF81901">
    <property type="entry name" value="HCP-like"/>
    <property type="match status" value="3"/>
</dbReference>
<dbReference type="Proteomes" id="UP000774326">
    <property type="component" value="Unassembled WGS sequence"/>
</dbReference>